<organism evidence="3 4">
    <name type="scientific">Candidatus Thiodiazotropha lotti</name>
    <dbReference type="NCBI Taxonomy" id="2792787"/>
    <lineage>
        <taxon>Bacteria</taxon>
        <taxon>Pseudomonadati</taxon>
        <taxon>Pseudomonadota</taxon>
        <taxon>Gammaproteobacteria</taxon>
        <taxon>Chromatiales</taxon>
        <taxon>Sedimenticolaceae</taxon>
        <taxon>Candidatus Thiodiazotropha</taxon>
    </lineage>
</organism>
<dbReference type="InterPro" id="IPR017632">
    <property type="entry name" value="2-oxopent-4-enoate_hydratase"/>
</dbReference>
<accession>A0A9E4N2S3</accession>
<dbReference type="Proteomes" id="UP000886687">
    <property type="component" value="Unassembled WGS sequence"/>
</dbReference>
<dbReference type="InterPro" id="IPR050772">
    <property type="entry name" value="Hydratase-Decarb/MhpD_sf"/>
</dbReference>
<comment type="caution">
    <text evidence="3">The sequence shown here is derived from an EMBL/GenBank/DDBJ whole genome shotgun (WGS) entry which is preliminary data.</text>
</comment>
<proteinExistence type="predicted"/>
<keyword evidence="1 3" id="KW-0456">Lyase</keyword>
<dbReference type="InterPro" id="IPR011234">
    <property type="entry name" value="Fumarylacetoacetase-like_C"/>
</dbReference>
<dbReference type="GO" id="GO:0008684">
    <property type="term" value="F:2-oxopent-4-enoate hydratase activity"/>
    <property type="evidence" value="ECO:0007669"/>
    <property type="project" value="UniProtKB-EC"/>
</dbReference>
<dbReference type="GO" id="GO:0005737">
    <property type="term" value="C:cytoplasm"/>
    <property type="evidence" value="ECO:0007669"/>
    <property type="project" value="TreeGrafter"/>
</dbReference>
<feature type="domain" description="Fumarylacetoacetase-like C-terminal" evidence="2">
    <location>
        <begin position="70"/>
        <end position="259"/>
    </location>
</feature>
<dbReference type="Pfam" id="PF01557">
    <property type="entry name" value="FAA_hydrolase"/>
    <property type="match status" value="1"/>
</dbReference>
<dbReference type="NCBIfam" id="TIGR03220">
    <property type="entry name" value="catechol_dmpE"/>
    <property type="match status" value="1"/>
</dbReference>
<sequence length="261" mass="28228">MNEQRINELGDELYQALSQRQMIDPLTEREPEITIEDAYHVSLRMVNRRVENGESIIGKKIGVTSMAVQNMLNVHQPDFGYLTDRMVYGNGDEMPISEQLIQPRAEGEIAFMLKRDLIGPGVSNADVLRATEAVIPCFEIVDSRIRDWKIKIQDTVADNASCGLFVLGDKAVDPRKVDLATAGMVVEKNGELLSTGAGAAALGSPVNCVAWLANTLGSFGIPLKAGEVILSGSLVPLEPVVAGDFMRVEIGGIGSASVRFT</sequence>
<evidence type="ECO:0000259" key="2">
    <source>
        <dbReference type="Pfam" id="PF01557"/>
    </source>
</evidence>
<dbReference type="Gene3D" id="3.90.850.10">
    <property type="entry name" value="Fumarylacetoacetase-like, C-terminal domain"/>
    <property type="match status" value="1"/>
</dbReference>
<dbReference type="AlphaFoldDB" id="A0A9E4N2S3"/>
<evidence type="ECO:0000313" key="3">
    <source>
        <dbReference type="EMBL" id="MCG7940969.1"/>
    </source>
</evidence>
<dbReference type="EC" id="4.2.1.80" evidence="3"/>
<protein>
    <submittedName>
        <fullName evidence="3">2-oxopent-4-enoate hydratase</fullName>
        <ecNumber evidence="3">4.2.1.80</ecNumber>
    </submittedName>
</protein>
<dbReference type="EMBL" id="JAEPDI010000016">
    <property type="protein sequence ID" value="MCG7940969.1"/>
    <property type="molecule type" value="Genomic_DNA"/>
</dbReference>
<evidence type="ECO:0000256" key="1">
    <source>
        <dbReference type="ARBA" id="ARBA00023239"/>
    </source>
</evidence>
<dbReference type="SUPFAM" id="SSF56529">
    <property type="entry name" value="FAH"/>
    <property type="match status" value="1"/>
</dbReference>
<dbReference type="InterPro" id="IPR036663">
    <property type="entry name" value="Fumarylacetoacetase_C_sf"/>
</dbReference>
<dbReference type="PANTHER" id="PTHR30143:SF0">
    <property type="entry name" value="2-KETO-4-PENTENOATE HYDRATASE"/>
    <property type="match status" value="1"/>
</dbReference>
<reference evidence="3" key="1">
    <citation type="journal article" date="2021" name="Proc. Natl. Acad. Sci. U.S.A.">
        <title>Global biogeography of chemosynthetic symbionts reveals both localized and globally distributed symbiont groups. .</title>
        <authorList>
            <person name="Osvatic J.T."/>
            <person name="Wilkins L.G.E."/>
            <person name="Leibrecht L."/>
            <person name="Leray M."/>
            <person name="Zauner S."/>
            <person name="Polzin J."/>
            <person name="Camacho Y."/>
            <person name="Gros O."/>
            <person name="van Gils J.A."/>
            <person name="Eisen J.A."/>
            <person name="Petersen J.M."/>
            <person name="Yuen B."/>
        </authorList>
    </citation>
    <scope>NUCLEOTIDE SEQUENCE</scope>
    <source>
        <strain evidence="3">MAGL173</strain>
    </source>
</reference>
<gene>
    <name evidence="3" type="primary">dmpE</name>
    <name evidence="3" type="ORF">JAZ04_19225</name>
</gene>
<name>A0A9E4N2S3_9GAMM</name>
<evidence type="ECO:0000313" key="4">
    <source>
        <dbReference type="Proteomes" id="UP000886687"/>
    </source>
</evidence>
<dbReference type="PANTHER" id="PTHR30143">
    <property type="entry name" value="ACID HYDRATASE"/>
    <property type="match status" value="1"/>
</dbReference>